<keyword evidence="2 10" id="KW-0479">Metal-binding</keyword>
<comment type="similarity">
    <text evidence="10">Belongs to the CRISPR-associated endonuclease Cas1 family.</text>
</comment>
<comment type="caution">
    <text evidence="11">The sequence shown here is derived from an EMBL/GenBank/DDBJ whole genome shotgun (WGS) entry which is preliminary data.</text>
</comment>
<evidence type="ECO:0000256" key="7">
    <source>
        <dbReference type="ARBA" id="ARBA00023125"/>
    </source>
</evidence>
<evidence type="ECO:0000256" key="1">
    <source>
        <dbReference type="ARBA" id="ARBA00022722"/>
    </source>
</evidence>
<dbReference type="GO" id="GO:0016787">
    <property type="term" value="F:hydrolase activity"/>
    <property type="evidence" value="ECO:0007669"/>
    <property type="project" value="UniProtKB-KW"/>
</dbReference>
<evidence type="ECO:0000313" key="11">
    <source>
        <dbReference type="EMBL" id="NGO37973.1"/>
    </source>
</evidence>
<dbReference type="EC" id="3.1.-.-" evidence="10"/>
<keyword evidence="5 10" id="KW-0460">Magnesium</keyword>
<dbReference type="GO" id="GO:0043571">
    <property type="term" value="P:maintenance of CRISPR repeat elements"/>
    <property type="evidence" value="ECO:0007669"/>
    <property type="project" value="UniProtKB-UniRule"/>
</dbReference>
<dbReference type="InterPro" id="IPR002729">
    <property type="entry name" value="CRISPR-assoc_Cas1"/>
</dbReference>
<feature type="binding site" evidence="10">
    <location>
        <position position="276"/>
    </location>
    <ligand>
        <name>Mn(2+)</name>
        <dbReference type="ChEBI" id="CHEBI:29035"/>
    </ligand>
</feature>
<dbReference type="Pfam" id="PF01867">
    <property type="entry name" value="Cas_Cas1"/>
    <property type="match status" value="1"/>
</dbReference>
<sequence length="370" mass="41202">MPDIAQNTLYLTTPGTYVARDHLTLLVKVPLCSDGSRSPAGGVKCEDPSFKCVRVPIHHLESICVFGPSTISPPALHLCWEHGVAVNFLSEFGLLQARLVGVADTSVTLRRAQFRAADDPPRCAAIARQIIAAKLQNSRNSLLRGAREAESPDLKSQITPATDALGRQIEGLGQWSLDQLRAADALDALRGIEGLGSATYFGVFTLLLKQQREVFRFTGRIRRPPRDRINCLLSFLYALLRHDCIAALTCAGLDPFVGFLHAERPNRPALALDLMEEFRPWLADRLAITLINRQQIGPEDFRVREGGAVELSDAGRKQVIQAYQERKQVRLTHPLLEQEFRIGQLPFIQARILARHLRGDLPEYVPFIPK</sequence>
<gene>
    <name evidence="11" type="primary">cas1c</name>
    <name evidence="10" type="synonym">cas1</name>
    <name evidence="11" type="ORF">G4L39_00980</name>
</gene>
<dbReference type="PANTHER" id="PTHR34353:SF2">
    <property type="entry name" value="CRISPR-ASSOCIATED ENDONUCLEASE CAS1 1"/>
    <property type="match status" value="1"/>
</dbReference>
<dbReference type="GO" id="GO:0004520">
    <property type="term" value="F:DNA endonuclease activity"/>
    <property type="evidence" value="ECO:0007669"/>
    <property type="project" value="InterPro"/>
</dbReference>
<comment type="subunit">
    <text evidence="9 10">Homodimer, forms a heterotetramer with a Cas2 homodimer.</text>
</comment>
<dbReference type="NCBIfam" id="TIGR00287">
    <property type="entry name" value="cas1"/>
    <property type="match status" value="1"/>
</dbReference>
<keyword evidence="6 10" id="KW-0051">Antiviral defense</keyword>
<keyword evidence="12" id="KW-1185">Reference proteome</keyword>
<keyword evidence="8 10" id="KW-0464">Manganese</keyword>
<comment type="function">
    <text evidence="10">CRISPR (clustered regularly interspaced short palindromic repeat), is an adaptive immune system that provides protection against mobile genetic elements (viruses, transposable elements and conjugative plasmids). CRISPR clusters contain spacers, sequences complementary to antecedent mobile elements, and target invading nucleic acids. CRISPR clusters are transcribed and processed into CRISPR RNA (crRNA). Acts as a dsDNA endonuclease. Involved in the integration of spacer DNA into the CRISPR cassette.</text>
</comment>
<dbReference type="GO" id="GO:0003677">
    <property type="term" value="F:DNA binding"/>
    <property type="evidence" value="ECO:0007669"/>
    <property type="project" value="UniProtKB-KW"/>
</dbReference>
<dbReference type="NCBIfam" id="TIGR03640">
    <property type="entry name" value="cas1_DVULG"/>
    <property type="match status" value="1"/>
</dbReference>
<name>A0A6M1RK00_9BACT</name>
<dbReference type="InterPro" id="IPR042206">
    <property type="entry name" value="CRISPR-assoc_Cas1_C"/>
</dbReference>
<dbReference type="Proteomes" id="UP000477311">
    <property type="component" value="Unassembled WGS sequence"/>
</dbReference>
<dbReference type="HAMAP" id="MF_01470">
    <property type="entry name" value="Cas1"/>
    <property type="match status" value="1"/>
</dbReference>
<evidence type="ECO:0000256" key="5">
    <source>
        <dbReference type="ARBA" id="ARBA00022842"/>
    </source>
</evidence>
<protein>
    <recommendedName>
        <fullName evidence="10">CRISPR-associated endonuclease Cas1</fullName>
        <ecNumber evidence="10">3.1.-.-</ecNumber>
    </recommendedName>
</protein>
<dbReference type="EMBL" id="JAAKYA010000006">
    <property type="protein sequence ID" value="NGO37973.1"/>
    <property type="molecule type" value="Genomic_DNA"/>
</dbReference>
<proteinExistence type="inferred from homology"/>
<keyword evidence="3 10" id="KW-0255">Endonuclease</keyword>
<evidence type="ECO:0000256" key="6">
    <source>
        <dbReference type="ARBA" id="ARBA00023118"/>
    </source>
</evidence>
<feature type="binding site" evidence="10">
    <location>
        <position position="261"/>
    </location>
    <ligand>
        <name>Mn(2+)</name>
        <dbReference type="ChEBI" id="CHEBI:29035"/>
    </ligand>
</feature>
<keyword evidence="4 10" id="KW-0378">Hydrolase</keyword>
<feature type="binding site" evidence="10">
    <location>
        <position position="193"/>
    </location>
    <ligand>
        <name>Mn(2+)</name>
        <dbReference type="ChEBI" id="CHEBI:29035"/>
    </ligand>
</feature>
<evidence type="ECO:0000256" key="10">
    <source>
        <dbReference type="HAMAP-Rule" id="MF_01470"/>
    </source>
</evidence>
<evidence type="ECO:0000256" key="8">
    <source>
        <dbReference type="ARBA" id="ARBA00023211"/>
    </source>
</evidence>
<evidence type="ECO:0000256" key="9">
    <source>
        <dbReference type="ARBA" id="ARBA00038592"/>
    </source>
</evidence>
<keyword evidence="1 10" id="KW-0540">Nuclease</keyword>
<dbReference type="InterPro" id="IPR019856">
    <property type="entry name" value="CRISPR-assoc_Cas1_DVULG"/>
</dbReference>
<dbReference type="GO" id="GO:0051607">
    <property type="term" value="P:defense response to virus"/>
    <property type="evidence" value="ECO:0007669"/>
    <property type="project" value="UniProtKB-UniRule"/>
</dbReference>
<dbReference type="InterPro" id="IPR050646">
    <property type="entry name" value="Cas1"/>
</dbReference>
<dbReference type="Gene3D" id="3.100.10.20">
    <property type="entry name" value="CRISPR-associated endonuclease Cas1, N-terminal domain"/>
    <property type="match status" value="1"/>
</dbReference>
<evidence type="ECO:0000313" key="12">
    <source>
        <dbReference type="Proteomes" id="UP000477311"/>
    </source>
</evidence>
<keyword evidence="7 10" id="KW-0238">DNA-binding</keyword>
<dbReference type="PANTHER" id="PTHR34353">
    <property type="entry name" value="CRISPR-ASSOCIATED ENDONUCLEASE CAS1 1"/>
    <property type="match status" value="1"/>
</dbReference>
<organism evidence="11 12">
    <name type="scientific">Limisphaera ngatamarikiensis</name>
    <dbReference type="NCBI Taxonomy" id="1324935"/>
    <lineage>
        <taxon>Bacteria</taxon>
        <taxon>Pseudomonadati</taxon>
        <taxon>Verrucomicrobiota</taxon>
        <taxon>Verrucomicrobiia</taxon>
        <taxon>Limisphaerales</taxon>
        <taxon>Limisphaeraceae</taxon>
        <taxon>Limisphaera</taxon>
    </lineage>
</organism>
<dbReference type="GO" id="GO:0046872">
    <property type="term" value="F:metal ion binding"/>
    <property type="evidence" value="ECO:0007669"/>
    <property type="project" value="UniProtKB-UniRule"/>
</dbReference>
<dbReference type="RefSeq" id="WP_165105243.1">
    <property type="nucleotide sequence ID" value="NZ_JAAKYA010000006.1"/>
</dbReference>
<reference evidence="11 12" key="1">
    <citation type="submission" date="2020-02" db="EMBL/GenBank/DDBJ databases">
        <title>Draft genome sequence of Limisphaera ngatamarikiensis NGM72.4T, a thermophilic Verrucomicrobia grouped in subdivision 3.</title>
        <authorList>
            <person name="Carere C.R."/>
            <person name="Steen J."/>
            <person name="Hugenholtz P."/>
            <person name="Stott M.B."/>
        </authorList>
    </citation>
    <scope>NUCLEOTIDE SEQUENCE [LARGE SCALE GENOMIC DNA]</scope>
    <source>
        <strain evidence="11 12">NGM72.4</strain>
    </source>
</reference>
<dbReference type="AlphaFoldDB" id="A0A6M1RK00"/>
<evidence type="ECO:0000256" key="4">
    <source>
        <dbReference type="ARBA" id="ARBA00022801"/>
    </source>
</evidence>
<evidence type="ECO:0000256" key="3">
    <source>
        <dbReference type="ARBA" id="ARBA00022759"/>
    </source>
</evidence>
<dbReference type="Gene3D" id="1.20.120.920">
    <property type="entry name" value="CRISPR-associated endonuclease Cas1, C-terminal domain"/>
    <property type="match status" value="1"/>
</dbReference>
<comment type="cofactor">
    <cofactor evidence="10">
        <name>Mg(2+)</name>
        <dbReference type="ChEBI" id="CHEBI:18420"/>
    </cofactor>
    <cofactor evidence="10">
        <name>Mn(2+)</name>
        <dbReference type="ChEBI" id="CHEBI:29035"/>
    </cofactor>
</comment>
<accession>A0A6M1RK00</accession>
<evidence type="ECO:0000256" key="2">
    <source>
        <dbReference type="ARBA" id="ARBA00022723"/>
    </source>
</evidence>
<dbReference type="InterPro" id="IPR042211">
    <property type="entry name" value="CRISPR-assoc_Cas1_N"/>
</dbReference>